<keyword evidence="2" id="KW-1185">Reference proteome</keyword>
<name>A0A448WZL2_9PLAT</name>
<dbReference type="EMBL" id="CAAALY010066005">
    <property type="protein sequence ID" value="VEL24122.1"/>
    <property type="molecule type" value="Genomic_DNA"/>
</dbReference>
<comment type="caution">
    <text evidence="1">The sequence shown here is derived from an EMBL/GenBank/DDBJ whole genome shotgun (WGS) entry which is preliminary data.</text>
</comment>
<reference evidence="1" key="1">
    <citation type="submission" date="2018-11" db="EMBL/GenBank/DDBJ databases">
        <authorList>
            <consortium name="Pathogen Informatics"/>
        </authorList>
    </citation>
    <scope>NUCLEOTIDE SEQUENCE</scope>
</reference>
<gene>
    <name evidence="1" type="ORF">PXEA_LOCUS17562</name>
</gene>
<proteinExistence type="predicted"/>
<dbReference type="Proteomes" id="UP000784294">
    <property type="component" value="Unassembled WGS sequence"/>
</dbReference>
<dbReference type="AlphaFoldDB" id="A0A448WZL2"/>
<evidence type="ECO:0000313" key="1">
    <source>
        <dbReference type="EMBL" id="VEL24122.1"/>
    </source>
</evidence>
<evidence type="ECO:0000313" key="2">
    <source>
        <dbReference type="Proteomes" id="UP000784294"/>
    </source>
</evidence>
<protein>
    <submittedName>
        <fullName evidence="1">Uncharacterized protein</fullName>
    </submittedName>
</protein>
<sequence>MRRFSQLVGIWRSRTKAIWHARSTELCACREDDEKLGNFGAV</sequence>
<organism evidence="1 2">
    <name type="scientific">Protopolystoma xenopodis</name>
    <dbReference type="NCBI Taxonomy" id="117903"/>
    <lineage>
        <taxon>Eukaryota</taxon>
        <taxon>Metazoa</taxon>
        <taxon>Spiralia</taxon>
        <taxon>Lophotrochozoa</taxon>
        <taxon>Platyhelminthes</taxon>
        <taxon>Monogenea</taxon>
        <taxon>Polyopisthocotylea</taxon>
        <taxon>Polystomatidea</taxon>
        <taxon>Polystomatidae</taxon>
        <taxon>Protopolystoma</taxon>
    </lineage>
</organism>
<accession>A0A448WZL2</accession>